<reference evidence="1" key="1">
    <citation type="submission" date="2014-05" db="EMBL/GenBank/DDBJ databases">
        <authorList>
            <person name="Chronopoulou M."/>
        </authorList>
    </citation>
    <scope>NUCLEOTIDE SEQUENCE</scope>
    <source>
        <tissue evidence="1">Whole organism</tissue>
    </source>
</reference>
<sequence>SVLHPFGRLKIDPREHRPYHILCQSACFHRLDQSRVAPSLICFS</sequence>
<feature type="non-terminal residue" evidence="1">
    <location>
        <position position="1"/>
    </location>
</feature>
<name>A0A0K2V1K6_LEPSM</name>
<evidence type="ECO:0000313" key="1">
    <source>
        <dbReference type="EMBL" id="CDW44215.1"/>
    </source>
</evidence>
<protein>
    <submittedName>
        <fullName evidence="1">Uncharacterized protein</fullName>
    </submittedName>
</protein>
<organism evidence="1">
    <name type="scientific">Lepeophtheirus salmonis</name>
    <name type="common">Salmon louse</name>
    <name type="synonym">Caligus salmonis</name>
    <dbReference type="NCBI Taxonomy" id="72036"/>
    <lineage>
        <taxon>Eukaryota</taxon>
        <taxon>Metazoa</taxon>
        <taxon>Ecdysozoa</taxon>
        <taxon>Arthropoda</taxon>
        <taxon>Crustacea</taxon>
        <taxon>Multicrustacea</taxon>
        <taxon>Hexanauplia</taxon>
        <taxon>Copepoda</taxon>
        <taxon>Siphonostomatoida</taxon>
        <taxon>Caligidae</taxon>
        <taxon>Lepeophtheirus</taxon>
    </lineage>
</organism>
<dbReference type="EMBL" id="HACA01026854">
    <property type="protein sequence ID" value="CDW44215.1"/>
    <property type="molecule type" value="Transcribed_RNA"/>
</dbReference>
<proteinExistence type="predicted"/>
<dbReference type="AlphaFoldDB" id="A0A0K2V1K6"/>
<accession>A0A0K2V1K6</accession>